<dbReference type="EMBL" id="AFUN01000007">
    <property type="protein sequence ID" value="EGR97735.1"/>
    <property type="molecule type" value="Genomic_DNA"/>
</dbReference>
<proteinExistence type="predicted"/>
<dbReference type="PATRIC" id="fig|1051006.4.peg.388"/>
<feature type="transmembrane region" description="Helical" evidence="2">
    <location>
        <begin position="46"/>
        <end position="67"/>
    </location>
</feature>
<protein>
    <submittedName>
        <fullName evidence="3">Tryptophan-associated transmembrane protein</fullName>
    </submittedName>
</protein>
<accession>F9NT97</accession>
<name>F9NT97_9ACTN</name>
<keyword evidence="2" id="KW-0472">Membrane</keyword>
<evidence type="ECO:0000256" key="1">
    <source>
        <dbReference type="SAM" id="MobiDB-lite"/>
    </source>
</evidence>
<comment type="caution">
    <text evidence="3">The sequence shown here is derived from an EMBL/GenBank/DDBJ whole genome shotgun (WGS) entry which is preliminary data.</text>
</comment>
<dbReference type="Proteomes" id="UP000007832">
    <property type="component" value="Unassembled WGS sequence"/>
</dbReference>
<keyword evidence="2" id="KW-1133">Transmembrane helix</keyword>
<dbReference type="Pfam" id="PF09534">
    <property type="entry name" value="Trp_oprn_chp"/>
    <property type="match status" value="1"/>
</dbReference>
<feature type="transmembrane region" description="Helical" evidence="2">
    <location>
        <begin position="74"/>
        <end position="97"/>
    </location>
</feature>
<dbReference type="InterPro" id="IPR019051">
    <property type="entry name" value="Trp_biosyn_TM_oprn/chp"/>
</dbReference>
<gene>
    <name evidence="3" type="ORF">HMPREF1162_0265</name>
</gene>
<feature type="region of interest" description="Disordered" evidence="1">
    <location>
        <begin position="147"/>
        <end position="206"/>
    </location>
</feature>
<feature type="transmembrane region" description="Helical" evidence="2">
    <location>
        <begin position="7"/>
        <end position="26"/>
    </location>
</feature>
<feature type="transmembrane region" description="Helical" evidence="2">
    <location>
        <begin position="117"/>
        <end position="139"/>
    </location>
</feature>
<evidence type="ECO:0000256" key="2">
    <source>
        <dbReference type="SAM" id="Phobius"/>
    </source>
</evidence>
<sequence>MKSPISSGWRVVLGAVPMVAVILISVSSRRMWLERAGIGLTGADLTGGLTTAIVLMLVVTMALVLVVRTTGRRVTGVLQALVGIGVVAIVVTHRTATAHQWAAKGVDAGASQVHVSVWPWVCLVAGVLTILSGIGLTVLAGRWPSRARRTGEMTGDSRSVWDALDRAEDPTVGDAAEVPAKKAESAYDDSSGMHNGQRARAESTSE</sequence>
<dbReference type="STRING" id="1574624.GCA_001642025_00553"/>
<evidence type="ECO:0000313" key="4">
    <source>
        <dbReference type="Proteomes" id="UP000007832"/>
    </source>
</evidence>
<reference evidence="3 4" key="1">
    <citation type="submission" date="2011-07" db="EMBL/GenBank/DDBJ databases">
        <title>Genome Sequence of Propionibacterium acnes SK182B-JCVI.</title>
        <authorList>
            <person name="Durkin A.S."/>
            <person name="Madupu R."/>
            <person name="Hostetler J."/>
            <person name="Radune D."/>
            <person name="Torralba M."/>
            <person name="Methe B."/>
            <person name="Sutton G."/>
            <person name="Strausberg R.L."/>
            <person name="Nelson K.E."/>
        </authorList>
    </citation>
    <scope>NUCLEOTIDE SEQUENCE [LARGE SCALE GENOMIC DNA]</scope>
    <source>
        <strain evidence="3 4">SK182B-JCVI</strain>
    </source>
</reference>
<organism evidence="3 4">
    <name type="scientific">[Propionibacterium] namnetense SK182B-JCVI</name>
    <dbReference type="NCBI Taxonomy" id="1051006"/>
    <lineage>
        <taxon>Bacteria</taxon>
        <taxon>Bacillati</taxon>
        <taxon>Actinomycetota</taxon>
        <taxon>Actinomycetes</taxon>
        <taxon>Propionibacteriales</taxon>
        <taxon>Propionibacteriaceae</taxon>
        <taxon>Cutibacterium</taxon>
    </lineage>
</organism>
<evidence type="ECO:0000313" key="3">
    <source>
        <dbReference type="EMBL" id="EGR97735.1"/>
    </source>
</evidence>
<dbReference type="AlphaFoldDB" id="F9NT97"/>
<keyword evidence="2 3" id="KW-0812">Transmembrane</keyword>